<comment type="caution">
    <text evidence="6">The sequence shown here is derived from an EMBL/GenBank/DDBJ whole genome shotgun (WGS) entry which is preliminary data.</text>
</comment>
<dbReference type="EMBL" id="JANRMI010000001">
    <property type="protein sequence ID" value="MDG0815335.1"/>
    <property type="molecule type" value="Genomic_DNA"/>
</dbReference>
<dbReference type="SUPFAM" id="SSF53850">
    <property type="entry name" value="Periplasmic binding protein-like II"/>
    <property type="match status" value="1"/>
</dbReference>
<dbReference type="GO" id="GO:0016829">
    <property type="term" value="F:lyase activity"/>
    <property type="evidence" value="ECO:0007669"/>
    <property type="project" value="UniProtKB-KW"/>
</dbReference>
<evidence type="ECO:0000259" key="5">
    <source>
        <dbReference type="SMART" id="SM00062"/>
    </source>
</evidence>
<dbReference type="RefSeq" id="WP_277576811.1">
    <property type="nucleotide sequence ID" value="NZ_JANRMI010000001.1"/>
</dbReference>
<protein>
    <submittedName>
        <fullName evidence="6">Membrane-bound lytic murein transglycosylase MltF</fullName>
        <ecNumber evidence="6">4.2.2.-</ecNumber>
    </submittedName>
</protein>
<dbReference type="PANTHER" id="PTHR35936:SF32">
    <property type="entry name" value="MEMBRANE-BOUND LYTIC MUREIN TRANSGLYCOSYLASE F"/>
    <property type="match status" value="1"/>
</dbReference>
<comment type="subcellular location">
    <subcellularLocation>
        <location evidence="1">Cell outer membrane</location>
        <topology evidence="1">Peripheral membrane protein</topology>
    </subcellularLocation>
</comment>
<dbReference type="InterPro" id="IPR023346">
    <property type="entry name" value="Lysozyme-like_dom_sf"/>
</dbReference>
<evidence type="ECO:0000313" key="7">
    <source>
        <dbReference type="Proteomes" id="UP001152321"/>
    </source>
</evidence>
<dbReference type="CDD" id="cd13403">
    <property type="entry name" value="MLTF-like"/>
    <property type="match status" value="1"/>
</dbReference>
<dbReference type="NCBIfam" id="NF008112">
    <property type="entry name" value="PRK10859.1"/>
    <property type="match status" value="1"/>
</dbReference>
<keyword evidence="7" id="KW-1185">Reference proteome</keyword>
<keyword evidence="6" id="KW-0456">Lyase</keyword>
<proteinExistence type="inferred from homology"/>
<dbReference type="Proteomes" id="UP001152321">
    <property type="component" value="Unassembled WGS sequence"/>
</dbReference>
<keyword evidence="4" id="KW-0998">Cell outer membrane</keyword>
<dbReference type="PROSITE" id="PS00922">
    <property type="entry name" value="TRANSGLYCOSYLASE"/>
    <property type="match status" value="1"/>
</dbReference>
<evidence type="ECO:0000256" key="2">
    <source>
        <dbReference type="ARBA" id="ARBA00007734"/>
    </source>
</evidence>
<dbReference type="PANTHER" id="PTHR35936">
    <property type="entry name" value="MEMBRANE-BOUND LYTIC MUREIN TRANSGLYCOSYLASE F"/>
    <property type="match status" value="1"/>
</dbReference>
<dbReference type="Gene3D" id="3.40.190.10">
    <property type="entry name" value="Periplasmic binding protein-like II"/>
    <property type="match status" value="2"/>
</dbReference>
<dbReference type="Pfam" id="PF00497">
    <property type="entry name" value="SBP_bac_3"/>
    <property type="match status" value="1"/>
</dbReference>
<dbReference type="InterPro" id="IPR000189">
    <property type="entry name" value="Transglyc_AS"/>
</dbReference>
<comment type="similarity">
    <text evidence="2">Belongs to the transglycosylase Slt family.</text>
</comment>
<keyword evidence="3" id="KW-0732">Signal</keyword>
<dbReference type="Pfam" id="PF01464">
    <property type="entry name" value="SLT"/>
    <property type="match status" value="1"/>
</dbReference>
<keyword evidence="4" id="KW-0472">Membrane</keyword>
<evidence type="ECO:0000313" key="6">
    <source>
        <dbReference type="EMBL" id="MDG0815335.1"/>
    </source>
</evidence>
<sequence length="459" mass="52505">MSRNLRFRQKLSQVCVFGSLAITTIMMNGCDAIYLNEEESLAKVQNKGEITILTTESPLIYSHSKKNGEAAGIDHDLLQSFADHYRLKIKFVVLPDEKAVYRALSKGEGDVAAARLRTPENRIGFLTGPAYEETYLSLYCQKKSRIENIKDLSGKNVGILKKDNYEGFATRLQQLSPQVSIQELESVQTQDLLKSLNAKKFDCAIAENAAGDFYVRFHTKLEKVSNLTDPYSLSWLLTPENQDLLLLMQSWYQQASREDEVMRIMDRYKSTLTQLDKKDISKFFKSIEETLPTYKQAFKEAASEHGLPWQLIASVAYQESHWDPEARSFTGVRGLMQLTTDTADHMDIEDRTDPLQSIWGGSKYLRYLMDKMPTFVNSKDRMALTLAAYNVGYAHLRDAQKLAEQMGRNPYSWHHMKEILPLLADPSYADKLEYGFARGYETVEFVERVKSFYNLMNAG</sequence>
<dbReference type="EC" id="4.2.2.-" evidence="6"/>
<dbReference type="SMART" id="SM00062">
    <property type="entry name" value="PBPb"/>
    <property type="match status" value="1"/>
</dbReference>
<accession>A0ABT6DES0</accession>
<dbReference type="InterPro" id="IPR001638">
    <property type="entry name" value="Solute-binding_3/MltF_N"/>
</dbReference>
<evidence type="ECO:0000256" key="4">
    <source>
        <dbReference type="ARBA" id="ARBA00023237"/>
    </source>
</evidence>
<organism evidence="6 7">
    <name type="scientific">Bdellovibrio svalbardensis</name>
    <dbReference type="NCBI Taxonomy" id="2972972"/>
    <lineage>
        <taxon>Bacteria</taxon>
        <taxon>Pseudomonadati</taxon>
        <taxon>Bdellovibrionota</taxon>
        <taxon>Bdellovibrionia</taxon>
        <taxon>Bdellovibrionales</taxon>
        <taxon>Pseudobdellovibrionaceae</taxon>
        <taxon>Bdellovibrio</taxon>
    </lineage>
</organism>
<reference evidence="6" key="1">
    <citation type="submission" date="2022-08" db="EMBL/GenBank/DDBJ databases">
        <title>Novel Bdellovibrio Species Isolated from Svalbard: Designation Bdellovibrio svalbardensis.</title>
        <authorList>
            <person name="Mitchell R.J."/>
            <person name="Choi S.Y."/>
        </authorList>
    </citation>
    <scope>NUCLEOTIDE SEQUENCE</scope>
    <source>
        <strain evidence="6">PAP01</strain>
    </source>
</reference>
<gene>
    <name evidence="6" type="primary">mltF</name>
    <name evidence="6" type="ORF">NWE73_03110</name>
</gene>
<evidence type="ECO:0000256" key="3">
    <source>
        <dbReference type="ARBA" id="ARBA00022729"/>
    </source>
</evidence>
<feature type="domain" description="Solute-binding protein family 3/N-terminal" evidence="5">
    <location>
        <begin position="49"/>
        <end position="272"/>
    </location>
</feature>
<dbReference type="Gene3D" id="1.10.530.10">
    <property type="match status" value="1"/>
</dbReference>
<evidence type="ECO:0000256" key="1">
    <source>
        <dbReference type="ARBA" id="ARBA00004339"/>
    </source>
</evidence>
<name>A0ABT6DES0_9BACT</name>
<dbReference type="SUPFAM" id="SSF53955">
    <property type="entry name" value="Lysozyme-like"/>
    <property type="match status" value="1"/>
</dbReference>
<dbReference type="InterPro" id="IPR008258">
    <property type="entry name" value="Transglycosylase_SLT_dom_1"/>
</dbReference>